<evidence type="ECO:0000313" key="2">
    <source>
        <dbReference type="EMBL" id="GGZ40867.1"/>
    </source>
</evidence>
<dbReference type="PANTHER" id="PTHR21180">
    <property type="entry name" value="ENDONUCLEASE/EXONUCLEASE/PHOSPHATASE FAMILY DOMAIN-CONTAINING PROTEIN 1"/>
    <property type="match status" value="1"/>
</dbReference>
<dbReference type="InterPro" id="IPR051675">
    <property type="entry name" value="Endo/Exo/Phosphatase_dom_1"/>
</dbReference>
<protein>
    <recommendedName>
        <fullName evidence="4">DNA uptake protein ComE</fullName>
    </recommendedName>
</protein>
<dbReference type="SUPFAM" id="SSF47781">
    <property type="entry name" value="RuvA domain 2-like"/>
    <property type="match status" value="2"/>
</dbReference>
<dbReference type="Gene3D" id="1.10.150.280">
    <property type="entry name" value="AF1531-like domain"/>
    <property type="match status" value="1"/>
</dbReference>
<dbReference type="PANTHER" id="PTHR21180:SF32">
    <property type="entry name" value="ENDONUCLEASE_EXONUCLEASE_PHOSPHATASE FAMILY DOMAIN-CONTAINING PROTEIN 1"/>
    <property type="match status" value="1"/>
</dbReference>
<evidence type="ECO:0008006" key="4">
    <source>
        <dbReference type="Google" id="ProtNLM"/>
    </source>
</evidence>
<keyword evidence="1" id="KW-0812">Transmembrane</keyword>
<keyword evidence="1" id="KW-0472">Membrane</keyword>
<comment type="caution">
    <text evidence="2">The sequence shown here is derived from an EMBL/GenBank/DDBJ whole genome shotgun (WGS) entry which is preliminary data.</text>
</comment>
<keyword evidence="1" id="KW-1133">Transmembrane helix</keyword>
<dbReference type="GO" id="GO:0015627">
    <property type="term" value="C:type II protein secretion system complex"/>
    <property type="evidence" value="ECO:0007669"/>
    <property type="project" value="TreeGrafter"/>
</dbReference>
<dbReference type="Pfam" id="PF12836">
    <property type="entry name" value="HHH_3"/>
    <property type="match status" value="2"/>
</dbReference>
<name>A0A918QBY4_9BACT</name>
<dbReference type="EMBL" id="BMWX01000010">
    <property type="protein sequence ID" value="GGZ40867.1"/>
    <property type="molecule type" value="Genomic_DNA"/>
</dbReference>
<evidence type="ECO:0000256" key="1">
    <source>
        <dbReference type="SAM" id="Phobius"/>
    </source>
</evidence>
<accession>A0A918QBY4</accession>
<feature type="transmembrane region" description="Helical" evidence="1">
    <location>
        <begin position="21"/>
        <end position="40"/>
    </location>
</feature>
<dbReference type="RefSeq" id="WP_018473692.1">
    <property type="nucleotide sequence ID" value="NZ_BMWX01000010.1"/>
</dbReference>
<gene>
    <name evidence="2" type="ORF">GCM10007049_37740</name>
</gene>
<organism evidence="2 3">
    <name type="scientific">Echinicola pacifica</name>
    <dbReference type="NCBI Taxonomy" id="346377"/>
    <lineage>
        <taxon>Bacteria</taxon>
        <taxon>Pseudomonadati</taxon>
        <taxon>Bacteroidota</taxon>
        <taxon>Cytophagia</taxon>
        <taxon>Cytophagales</taxon>
        <taxon>Cyclobacteriaceae</taxon>
        <taxon>Echinicola</taxon>
    </lineage>
</organism>
<proteinExistence type="predicted"/>
<dbReference type="GO" id="GO:0015628">
    <property type="term" value="P:protein secretion by the type II secretion system"/>
    <property type="evidence" value="ECO:0007669"/>
    <property type="project" value="TreeGrafter"/>
</dbReference>
<dbReference type="AlphaFoldDB" id="A0A918QBY4"/>
<keyword evidence="3" id="KW-1185">Reference proteome</keyword>
<dbReference type="Gene3D" id="1.10.150.320">
    <property type="entry name" value="Photosystem II 12 kDa extrinsic protein"/>
    <property type="match status" value="1"/>
</dbReference>
<dbReference type="Proteomes" id="UP000619457">
    <property type="component" value="Unassembled WGS sequence"/>
</dbReference>
<reference evidence="2" key="1">
    <citation type="journal article" date="2014" name="Int. J. Syst. Evol. Microbiol.">
        <title>Complete genome sequence of Corynebacterium casei LMG S-19264T (=DSM 44701T), isolated from a smear-ripened cheese.</title>
        <authorList>
            <consortium name="US DOE Joint Genome Institute (JGI-PGF)"/>
            <person name="Walter F."/>
            <person name="Albersmeier A."/>
            <person name="Kalinowski J."/>
            <person name="Ruckert C."/>
        </authorList>
    </citation>
    <scope>NUCLEOTIDE SEQUENCE</scope>
    <source>
        <strain evidence="2">KCTC 12368</strain>
    </source>
</reference>
<reference evidence="2" key="2">
    <citation type="submission" date="2020-09" db="EMBL/GenBank/DDBJ databases">
        <authorList>
            <person name="Sun Q."/>
            <person name="Kim S."/>
        </authorList>
    </citation>
    <scope>NUCLEOTIDE SEQUENCE</scope>
    <source>
        <strain evidence="2">KCTC 12368</strain>
    </source>
</reference>
<evidence type="ECO:0000313" key="3">
    <source>
        <dbReference type="Proteomes" id="UP000619457"/>
    </source>
</evidence>
<dbReference type="InterPro" id="IPR010994">
    <property type="entry name" value="RuvA_2-like"/>
</dbReference>
<sequence length="237" mass="26943">MNRKVLFYLKNYLGFSQRESKGFLLVIPVLFILYFVPDVIDGLQASESRKLYQEYLKNARVILSELDTAQAFEPINDPLPNLRLAAALDTGGWQNKQSSIKKLDFSEADSVLLQIVPGVGAALASRIVKFREGLGGMHSKTQLEDVYGLKPETARKVFEYFEFSPMPIKKISLNLVEVQQLAQHPYIGYGEAKVLVAYRKQHGPYHEAGDLVKIKIFNQTWIDKVVPYLDFEMETLP</sequence>